<evidence type="ECO:0000313" key="10">
    <source>
        <dbReference type="Proteomes" id="UP000321080"/>
    </source>
</evidence>
<keyword evidence="6 7" id="KW-0998">Cell outer membrane</keyword>
<dbReference type="Pfam" id="PF13715">
    <property type="entry name" value="CarbopepD_reg_2"/>
    <property type="match status" value="1"/>
</dbReference>
<evidence type="ECO:0000256" key="2">
    <source>
        <dbReference type="ARBA" id="ARBA00022448"/>
    </source>
</evidence>
<dbReference type="InterPro" id="IPR023997">
    <property type="entry name" value="TonB-dep_OMP_SusC/RagA_CS"/>
</dbReference>
<gene>
    <name evidence="9" type="ORF">FUA22_06350</name>
</gene>
<dbReference type="AlphaFoldDB" id="A0A5C7GN27"/>
<dbReference type="InterPro" id="IPR008969">
    <property type="entry name" value="CarboxyPept-like_regulatory"/>
</dbReference>
<comment type="caution">
    <text evidence="9">The sequence shown here is derived from an EMBL/GenBank/DDBJ whole genome shotgun (WGS) entry which is preliminary data.</text>
</comment>
<dbReference type="Gene3D" id="2.60.40.1120">
    <property type="entry name" value="Carboxypeptidase-like, regulatory domain"/>
    <property type="match status" value="1"/>
</dbReference>
<evidence type="ECO:0000256" key="4">
    <source>
        <dbReference type="ARBA" id="ARBA00022692"/>
    </source>
</evidence>
<evidence type="ECO:0000256" key="7">
    <source>
        <dbReference type="PROSITE-ProRule" id="PRU01360"/>
    </source>
</evidence>
<reference evidence="9 10" key="1">
    <citation type="submission" date="2019-08" db="EMBL/GenBank/DDBJ databases">
        <title>Seonamhaeicola sediminis sp. nov., isolated from marine sediment.</title>
        <authorList>
            <person name="Cao W.R."/>
        </authorList>
    </citation>
    <scope>NUCLEOTIDE SEQUENCE [LARGE SCALE GENOMIC DNA]</scope>
    <source>
        <strain evidence="9 10">1505</strain>
    </source>
</reference>
<dbReference type="NCBIfam" id="TIGR04056">
    <property type="entry name" value="OMP_RagA_SusC"/>
    <property type="match status" value="1"/>
</dbReference>
<keyword evidence="5 7" id="KW-0472">Membrane</keyword>
<keyword evidence="9" id="KW-0675">Receptor</keyword>
<keyword evidence="10" id="KW-1185">Reference proteome</keyword>
<dbReference type="InterPro" id="IPR036942">
    <property type="entry name" value="Beta-barrel_TonB_sf"/>
</dbReference>
<evidence type="ECO:0000256" key="6">
    <source>
        <dbReference type="ARBA" id="ARBA00023237"/>
    </source>
</evidence>
<keyword evidence="4 7" id="KW-0812">Transmembrane</keyword>
<feature type="domain" description="TonB-dependent receptor plug" evidence="8">
    <location>
        <begin position="132"/>
        <end position="240"/>
    </location>
</feature>
<dbReference type="Proteomes" id="UP000321080">
    <property type="component" value="Unassembled WGS sequence"/>
</dbReference>
<dbReference type="Gene3D" id="2.170.130.10">
    <property type="entry name" value="TonB-dependent receptor, plug domain"/>
    <property type="match status" value="1"/>
</dbReference>
<dbReference type="InterPro" id="IPR037066">
    <property type="entry name" value="Plug_dom_sf"/>
</dbReference>
<organism evidence="9 10">
    <name type="scientific">Seonamhaeicola maritimus</name>
    <dbReference type="NCBI Taxonomy" id="2591822"/>
    <lineage>
        <taxon>Bacteria</taxon>
        <taxon>Pseudomonadati</taxon>
        <taxon>Bacteroidota</taxon>
        <taxon>Flavobacteriia</taxon>
        <taxon>Flavobacteriales</taxon>
        <taxon>Flavobacteriaceae</taxon>
    </lineage>
</organism>
<dbReference type="PROSITE" id="PS52016">
    <property type="entry name" value="TONB_DEPENDENT_REC_3"/>
    <property type="match status" value="1"/>
</dbReference>
<comment type="subcellular location">
    <subcellularLocation>
        <location evidence="1 7">Cell outer membrane</location>
        <topology evidence="1 7">Multi-pass membrane protein</topology>
    </subcellularLocation>
</comment>
<dbReference type="Gene3D" id="2.40.170.20">
    <property type="entry name" value="TonB-dependent receptor, beta-barrel domain"/>
    <property type="match status" value="1"/>
</dbReference>
<evidence type="ECO:0000256" key="3">
    <source>
        <dbReference type="ARBA" id="ARBA00022452"/>
    </source>
</evidence>
<evidence type="ECO:0000313" key="9">
    <source>
        <dbReference type="EMBL" id="TXG39487.1"/>
    </source>
</evidence>
<dbReference type="SUPFAM" id="SSF49464">
    <property type="entry name" value="Carboxypeptidase regulatory domain-like"/>
    <property type="match status" value="1"/>
</dbReference>
<dbReference type="OrthoDB" id="9768177at2"/>
<dbReference type="Pfam" id="PF07715">
    <property type="entry name" value="Plug"/>
    <property type="match status" value="1"/>
</dbReference>
<evidence type="ECO:0000259" key="8">
    <source>
        <dbReference type="Pfam" id="PF07715"/>
    </source>
</evidence>
<comment type="similarity">
    <text evidence="7">Belongs to the TonB-dependent receptor family.</text>
</comment>
<dbReference type="NCBIfam" id="TIGR04057">
    <property type="entry name" value="SusC_RagA_signa"/>
    <property type="match status" value="1"/>
</dbReference>
<dbReference type="FunFam" id="2.170.130.10:FF:000003">
    <property type="entry name" value="SusC/RagA family TonB-linked outer membrane protein"/>
    <property type="match status" value="1"/>
</dbReference>
<sequence>MLKLKLKMKQKFKRQFPVSGFVLMLVLLFSSFTVVNLQAQNKISGVVKDAGGLPLPGVSVIQKGTTRGASTDFDGNYTLELTSGDEILVFSYIGFKTIEIPVNGQTTINVTLDEDIESLDEVVIVGYGTQKKESVVGAISQVKGEELLMRAAGITNVEEALQGNLPGVTAIQGSGTPGESNMRIFIRGLSSWNGEGGPLILVDGVKRSMTDIDMNDIEKLSVLKDASATAVFGVEGANGVILITTKRGQVGKAQLSLNVNSTIKFVSQLPNKLDSYDGLSQANSSILRELAVLPGSWGDYTPMGILDRYRNPSSLEESRIYANVNWEDELLKDFAQDYRINFSVRGGNKTAKYFGSLAYQTVDDIFDGGKYDNGRGYLGEYKYERFNYRSNIDFNVTSTTELSVNLSGFLGIRENPSLISNVTNGLYQIAPNLYTPVYDDGFYGLSTNPAFIFENSIVKLSASGYDTFTNFQVNTDFILKQKLDFITEGLSFQGRFSLDNNMRSKQSLNDGGVQYRVYDGDVEEFEIPNGVNDFDYVQAPWTLGSSEVENGQRERRMVYDFSFNYNKTIAEKHNVTALFLMRRQQYAKGSQFPRYREDWVGRVTYNYDTRYFLDINGAYNGSEKFGPGFRFDLFPSVALGWTVSNESFMENVDWLDKLKFRGSYGLVGDDNFSGRWRYVTQWENGGAAFLVPSSYQGSGGRSPYIFYREAQVGNPNLQWETATKYNVGAEFSIFNGLLTAELDYFAEDRDNIVVPGSQRSVPDWFGTSPPDFNTGKVEVRGYEIVLGANYTFDSGLNLFGNFNFTQAIDEVIEREDPIFRPDYQKNAGFPIGQSRTAIPGGILTNWDDVYMSTPQINNQNLIRVGYYDVMDFDGDGIYNSAFDNAPFGYATRPQRNWSATLGARYKGFSLSAQLYGTQNASRLFSNNTFTQQTPLIFTQDLDYWTVDTPNNTDTQPKWRADGATNPRDNWLDASLTRLKAVSLSYDIPKKTCEKLGLKKLQVFANGNNLFLWSNLPDDREFNTSSDAQARGDYPTLKRFNFGFNMNF</sequence>
<evidence type="ECO:0000256" key="1">
    <source>
        <dbReference type="ARBA" id="ARBA00004571"/>
    </source>
</evidence>
<keyword evidence="3 7" id="KW-1134">Transmembrane beta strand</keyword>
<keyword evidence="2 7" id="KW-0813">Transport</keyword>
<dbReference type="InterPro" id="IPR039426">
    <property type="entry name" value="TonB-dep_rcpt-like"/>
</dbReference>
<name>A0A5C7GN27_9FLAO</name>
<dbReference type="GO" id="GO:0009279">
    <property type="term" value="C:cell outer membrane"/>
    <property type="evidence" value="ECO:0007669"/>
    <property type="project" value="UniProtKB-SubCell"/>
</dbReference>
<accession>A0A5C7GN27</accession>
<dbReference type="EMBL" id="VRKQ01000008">
    <property type="protein sequence ID" value="TXG39487.1"/>
    <property type="molecule type" value="Genomic_DNA"/>
</dbReference>
<protein>
    <submittedName>
        <fullName evidence="9">TonB-dependent receptor</fullName>
    </submittedName>
</protein>
<dbReference type="InterPro" id="IPR023996">
    <property type="entry name" value="TonB-dep_OMP_SusC/RagA"/>
</dbReference>
<evidence type="ECO:0000256" key="5">
    <source>
        <dbReference type="ARBA" id="ARBA00023136"/>
    </source>
</evidence>
<proteinExistence type="inferred from homology"/>
<dbReference type="SUPFAM" id="SSF56935">
    <property type="entry name" value="Porins"/>
    <property type="match status" value="1"/>
</dbReference>
<dbReference type="InterPro" id="IPR012910">
    <property type="entry name" value="Plug_dom"/>
</dbReference>